<accession>A0ACB8S1Y0</accession>
<name>A0ACB8S1Y0_9AGAM</name>
<gene>
    <name evidence="1" type="ORF">FA95DRAFT_642007</name>
</gene>
<reference evidence="1" key="1">
    <citation type="submission" date="2021-02" db="EMBL/GenBank/DDBJ databases">
        <authorList>
            <consortium name="DOE Joint Genome Institute"/>
            <person name="Ahrendt S."/>
            <person name="Looney B.P."/>
            <person name="Miyauchi S."/>
            <person name="Morin E."/>
            <person name="Drula E."/>
            <person name="Courty P.E."/>
            <person name="Chicoki N."/>
            <person name="Fauchery L."/>
            <person name="Kohler A."/>
            <person name="Kuo A."/>
            <person name="Labutti K."/>
            <person name="Pangilinan J."/>
            <person name="Lipzen A."/>
            <person name="Riley R."/>
            <person name="Andreopoulos W."/>
            <person name="He G."/>
            <person name="Johnson J."/>
            <person name="Barry K.W."/>
            <person name="Grigoriev I.V."/>
            <person name="Nagy L."/>
            <person name="Hibbett D."/>
            <person name="Henrissat B."/>
            <person name="Matheny P.B."/>
            <person name="Labbe J."/>
            <person name="Martin F."/>
        </authorList>
    </citation>
    <scope>NUCLEOTIDE SEQUENCE</scope>
    <source>
        <strain evidence="1">FP105234-sp</strain>
    </source>
</reference>
<evidence type="ECO:0000313" key="1">
    <source>
        <dbReference type="EMBL" id="KAI0050294.1"/>
    </source>
</evidence>
<protein>
    <submittedName>
        <fullName evidence="1">Uncharacterized protein</fullName>
    </submittedName>
</protein>
<dbReference type="Proteomes" id="UP000814033">
    <property type="component" value="Unassembled WGS sequence"/>
</dbReference>
<organism evidence="1 2">
    <name type="scientific">Auriscalpium vulgare</name>
    <dbReference type="NCBI Taxonomy" id="40419"/>
    <lineage>
        <taxon>Eukaryota</taxon>
        <taxon>Fungi</taxon>
        <taxon>Dikarya</taxon>
        <taxon>Basidiomycota</taxon>
        <taxon>Agaricomycotina</taxon>
        <taxon>Agaricomycetes</taxon>
        <taxon>Russulales</taxon>
        <taxon>Auriscalpiaceae</taxon>
        <taxon>Auriscalpium</taxon>
    </lineage>
</organism>
<evidence type="ECO:0000313" key="2">
    <source>
        <dbReference type="Proteomes" id="UP000814033"/>
    </source>
</evidence>
<dbReference type="EMBL" id="MU275863">
    <property type="protein sequence ID" value="KAI0050294.1"/>
    <property type="molecule type" value="Genomic_DNA"/>
</dbReference>
<keyword evidence="2" id="KW-1185">Reference proteome</keyword>
<comment type="caution">
    <text evidence="1">The sequence shown here is derived from an EMBL/GenBank/DDBJ whole genome shotgun (WGS) entry which is preliminary data.</text>
</comment>
<reference evidence="1" key="2">
    <citation type="journal article" date="2022" name="New Phytol.">
        <title>Evolutionary transition to the ectomycorrhizal habit in the genomes of a hyperdiverse lineage of mushroom-forming fungi.</title>
        <authorList>
            <person name="Looney B."/>
            <person name="Miyauchi S."/>
            <person name="Morin E."/>
            <person name="Drula E."/>
            <person name="Courty P.E."/>
            <person name="Kohler A."/>
            <person name="Kuo A."/>
            <person name="LaButti K."/>
            <person name="Pangilinan J."/>
            <person name="Lipzen A."/>
            <person name="Riley R."/>
            <person name="Andreopoulos W."/>
            <person name="He G."/>
            <person name="Johnson J."/>
            <person name="Nolan M."/>
            <person name="Tritt A."/>
            <person name="Barry K.W."/>
            <person name="Grigoriev I.V."/>
            <person name="Nagy L.G."/>
            <person name="Hibbett D."/>
            <person name="Henrissat B."/>
            <person name="Matheny P.B."/>
            <person name="Labbe J."/>
            <person name="Martin F.M."/>
        </authorList>
    </citation>
    <scope>NUCLEOTIDE SEQUENCE</scope>
    <source>
        <strain evidence="1">FP105234-sp</strain>
    </source>
</reference>
<sequence length="168" mass="19007">MKRPTHAGTSSCSPRRAIYVVRDVACCLRRPTHAHRLNAVHCDARISPADAQPHWRQTRQQVALCGTAQPGWFQSDRHRRRLVRAELFEDKGAPAPTLHAPLARRHRWVGVVCALCADAFCFKPRRVAVWEAHAVWVMRRRHHLRLVSIGLTMTGSPSPVSANVDFCN</sequence>
<proteinExistence type="predicted"/>